<evidence type="ECO:0000256" key="1">
    <source>
        <dbReference type="ARBA" id="ARBA00001928"/>
    </source>
</evidence>
<dbReference type="PANTHER" id="PTHR43317:SF1">
    <property type="entry name" value="THERMOSPERMINE SYNTHASE ACAULIS5"/>
    <property type="match status" value="1"/>
</dbReference>
<dbReference type="Gene3D" id="2.30.140.10">
    <property type="entry name" value="Spermidine synthase, tetramerisation domain"/>
    <property type="match status" value="1"/>
</dbReference>
<evidence type="ECO:0000256" key="5">
    <source>
        <dbReference type="ARBA" id="ARBA00022793"/>
    </source>
</evidence>
<evidence type="ECO:0000256" key="4">
    <source>
        <dbReference type="ARBA" id="ARBA00022679"/>
    </source>
</evidence>
<reference evidence="18" key="1">
    <citation type="journal article" date="2019" name="Int. J. Syst. Evol. Microbiol.">
        <title>The Global Catalogue of Microorganisms (GCM) 10K type strain sequencing project: providing services to taxonomists for standard genome sequencing and annotation.</title>
        <authorList>
            <consortium name="The Broad Institute Genomics Platform"/>
            <consortium name="The Broad Institute Genome Sequencing Center for Infectious Disease"/>
            <person name="Wu L."/>
            <person name="Ma J."/>
        </authorList>
    </citation>
    <scope>NUCLEOTIDE SEQUENCE [LARGE SCALE GENOMIC DNA]</scope>
    <source>
        <strain evidence="18">JCM 18423</strain>
    </source>
</reference>
<keyword evidence="8 14" id="KW-0620">Polyamine biosynthesis</keyword>
<feature type="active site" description="Proton acceptor" evidence="14 15">
    <location>
        <position position="284"/>
    </location>
</feature>
<dbReference type="RefSeq" id="WP_345369470.1">
    <property type="nucleotide sequence ID" value="NZ_BAABKD010000002.1"/>
</dbReference>
<dbReference type="InterPro" id="IPR030374">
    <property type="entry name" value="PABS"/>
</dbReference>
<comment type="function">
    <text evidence="14">Catalyzes the irreversible transfer of a propylamine group from the amino donor S-adenosylmethioninamine (decarboxy-AdoMet) to putrescine (1,4-diaminobutane) to yield spermidine.</text>
</comment>
<evidence type="ECO:0000256" key="2">
    <source>
        <dbReference type="ARBA" id="ARBA00007867"/>
    </source>
</evidence>
<gene>
    <name evidence="14" type="primary">speE</name>
    <name evidence="17" type="ORF">GCM10023337_05810</name>
</gene>
<organism evidence="17 18">
    <name type="scientific">Paenalcaligenes hermetiae</name>
    <dbReference type="NCBI Taxonomy" id="1157987"/>
    <lineage>
        <taxon>Bacteria</taxon>
        <taxon>Pseudomonadati</taxon>
        <taxon>Pseudomonadota</taxon>
        <taxon>Betaproteobacteria</taxon>
        <taxon>Burkholderiales</taxon>
        <taxon>Alcaligenaceae</taxon>
        <taxon>Paenalcaligenes</taxon>
    </lineage>
</organism>
<dbReference type="PROSITE" id="PS01330">
    <property type="entry name" value="PABS_1"/>
    <property type="match status" value="1"/>
</dbReference>
<dbReference type="InterPro" id="IPR001045">
    <property type="entry name" value="Spermi_synthase"/>
</dbReference>
<dbReference type="InterPro" id="IPR029063">
    <property type="entry name" value="SAM-dependent_MTases_sf"/>
</dbReference>
<feature type="binding site" evidence="14">
    <location>
        <position position="214"/>
    </location>
    <ligand>
        <name>spermidine</name>
        <dbReference type="ChEBI" id="CHEBI:57834"/>
    </ligand>
</feature>
<keyword evidence="18" id="KW-1185">Reference proteome</keyword>
<dbReference type="InterPro" id="IPR003826">
    <property type="entry name" value="AdoMetDC_fam_prok"/>
</dbReference>
<keyword evidence="9" id="KW-0865">Zymogen</keyword>
<evidence type="ECO:0000259" key="16">
    <source>
        <dbReference type="PROSITE" id="PS51006"/>
    </source>
</evidence>
<evidence type="ECO:0000256" key="12">
    <source>
        <dbReference type="ARBA" id="ARBA00023317"/>
    </source>
</evidence>
<dbReference type="SUPFAM" id="SSF56276">
    <property type="entry name" value="S-adenosylmethionine decarboxylase"/>
    <property type="match status" value="1"/>
</dbReference>
<evidence type="ECO:0000256" key="7">
    <source>
        <dbReference type="ARBA" id="ARBA00023066"/>
    </source>
</evidence>
<dbReference type="Pfam" id="PF01564">
    <property type="entry name" value="Spermine_synth"/>
    <property type="match status" value="1"/>
</dbReference>
<comment type="caution">
    <text evidence="14">Lacks conserved residue(s) required for the propagation of feature annotation.</text>
</comment>
<comment type="cofactor">
    <cofactor evidence="1">
        <name>pyruvate</name>
        <dbReference type="ChEBI" id="CHEBI:15361"/>
    </cofactor>
</comment>
<evidence type="ECO:0000256" key="3">
    <source>
        <dbReference type="ARBA" id="ARBA00022490"/>
    </source>
</evidence>
<feature type="domain" description="PABS" evidence="16">
    <location>
        <begin position="132"/>
        <end position="363"/>
    </location>
</feature>
<evidence type="ECO:0000256" key="13">
    <source>
        <dbReference type="ARBA" id="ARBA00048874"/>
    </source>
</evidence>
<evidence type="ECO:0000256" key="11">
    <source>
        <dbReference type="ARBA" id="ARBA00023270"/>
    </source>
</evidence>
<evidence type="ECO:0000313" key="17">
    <source>
        <dbReference type="EMBL" id="GAA5086287.1"/>
    </source>
</evidence>
<dbReference type="PROSITE" id="PS51006">
    <property type="entry name" value="PABS_2"/>
    <property type="match status" value="1"/>
</dbReference>
<dbReference type="Pfam" id="PF17284">
    <property type="entry name" value="Spermine_synt_N"/>
    <property type="match status" value="1"/>
</dbReference>
<comment type="pathway">
    <text evidence="14">Amine and polyamine biosynthesis; spermidine biosynthesis; spermidine from putrescine: step 1/1.</text>
</comment>
<comment type="similarity">
    <text evidence="2 14">Belongs to the spermidine/spermine synthase family.</text>
</comment>
<dbReference type="PANTHER" id="PTHR43317">
    <property type="entry name" value="THERMOSPERMINE SYNTHASE ACAULIS5"/>
    <property type="match status" value="1"/>
</dbReference>
<keyword evidence="6" id="KW-0068">Autocatalytic cleavage</keyword>
<evidence type="ECO:0000313" key="18">
    <source>
        <dbReference type="Proteomes" id="UP001500227"/>
    </source>
</evidence>
<feature type="binding site" evidence="14">
    <location>
        <position position="294"/>
    </location>
    <ligand>
        <name>S-methyl-5'-thioadenosine</name>
        <dbReference type="ChEBI" id="CHEBI:17509"/>
    </ligand>
</feature>
<dbReference type="NCBIfam" id="NF002010">
    <property type="entry name" value="PRK00811.1"/>
    <property type="match status" value="1"/>
</dbReference>
<evidence type="ECO:0000256" key="9">
    <source>
        <dbReference type="ARBA" id="ARBA00023145"/>
    </source>
</evidence>
<dbReference type="EC" id="2.5.1.16" evidence="14"/>
<evidence type="ECO:0000256" key="8">
    <source>
        <dbReference type="ARBA" id="ARBA00023115"/>
    </source>
</evidence>
<comment type="catalytic activity">
    <reaction evidence="14">
        <text>S-adenosyl 3-(methylsulfanyl)propylamine + putrescine = S-methyl-5'-thioadenosine + spermidine + H(+)</text>
        <dbReference type="Rhea" id="RHEA:12721"/>
        <dbReference type="ChEBI" id="CHEBI:15378"/>
        <dbReference type="ChEBI" id="CHEBI:17509"/>
        <dbReference type="ChEBI" id="CHEBI:57443"/>
        <dbReference type="ChEBI" id="CHEBI:57834"/>
        <dbReference type="ChEBI" id="CHEBI:326268"/>
        <dbReference type="EC" id="2.5.1.16"/>
    </reaction>
</comment>
<dbReference type="InterPro" id="IPR037163">
    <property type="entry name" value="Spermidine_synt_N_sf"/>
</dbReference>
<dbReference type="Gene3D" id="3.60.90.10">
    <property type="entry name" value="S-adenosylmethionine decarboxylase"/>
    <property type="match status" value="1"/>
</dbReference>
<comment type="caution">
    <text evidence="17">The sequence shown here is derived from an EMBL/GenBank/DDBJ whole genome shotgun (WGS) entry which is preliminary data.</text>
</comment>
<keyword evidence="4 14" id="KW-0808">Transferase</keyword>
<dbReference type="SUPFAM" id="SSF53335">
    <property type="entry name" value="S-adenosyl-L-methionine-dependent methyltransferases"/>
    <property type="match status" value="1"/>
</dbReference>
<keyword evidence="3" id="KW-0963">Cytoplasm</keyword>
<comment type="catalytic activity">
    <reaction evidence="13">
        <text>S-adenosyl 3-(methylsulfanyl)propylamine + spermidine = thermospermine + S-methyl-5'-thioadenosine + H(+)</text>
        <dbReference type="Rhea" id="RHEA:30515"/>
        <dbReference type="ChEBI" id="CHEBI:15378"/>
        <dbReference type="ChEBI" id="CHEBI:17509"/>
        <dbReference type="ChEBI" id="CHEBI:57443"/>
        <dbReference type="ChEBI" id="CHEBI:57834"/>
        <dbReference type="ChEBI" id="CHEBI:59903"/>
        <dbReference type="EC" id="2.5.1.79"/>
    </reaction>
</comment>
<keyword evidence="10" id="KW-0456">Lyase</keyword>
<keyword evidence="11" id="KW-0704">Schiff base</keyword>
<keyword evidence="5" id="KW-0210">Decarboxylase</keyword>
<dbReference type="Pfam" id="PF02675">
    <property type="entry name" value="AdoMet_dc"/>
    <property type="match status" value="1"/>
</dbReference>
<feature type="binding site" evidence="14">
    <location>
        <position position="190"/>
    </location>
    <ligand>
        <name>spermidine</name>
        <dbReference type="ChEBI" id="CHEBI:57834"/>
    </ligand>
</feature>
<feature type="binding site" evidence="14">
    <location>
        <position position="159"/>
    </location>
    <ligand>
        <name>S-methyl-5'-thioadenosine</name>
        <dbReference type="ChEBI" id="CHEBI:17509"/>
    </ligand>
</feature>
<keyword evidence="12" id="KW-0670">Pyruvate</keyword>
<comment type="subunit">
    <text evidence="14">Homodimer or homotetramer.</text>
</comment>
<dbReference type="CDD" id="cd02440">
    <property type="entry name" value="AdoMet_MTases"/>
    <property type="match status" value="1"/>
</dbReference>
<evidence type="ECO:0000256" key="14">
    <source>
        <dbReference type="HAMAP-Rule" id="MF_00198"/>
    </source>
</evidence>
<keyword evidence="7 14" id="KW-0745">Spermidine biosynthesis</keyword>
<dbReference type="EMBL" id="BAABKD010000002">
    <property type="protein sequence ID" value="GAA5086287.1"/>
    <property type="molecule type" value="Genomic_DNA"/>
</dbReference>
<evidence type="ECO:0000256" key="6">
    <source>
        <dbReference type="ARBA" id="ARBA00022813"/>
    </source>
</evidence>
<protein>
    <recommendedName>
        <fullName evidence="14">Polyamine aminopropyltransferase</fullName>
    </recommendedName>
    <alternativeName>
        <fullName evidence="14">Putrescine aminopropyltransferase</fullName>
        <shortName evidence="14">PAPT</shortName>
    </alternativeName>
    <alternativeName>
        <fullName evidence="14">Spermidine synthase</fullName>
        <shortName evidence="14">SPDS</shortName>
        <shortName evidence="14">SPDSY</shortName>
        <ecNumber evidence="14">2.5.1.16</ecNumber>
    </alternativeName>
</protein>
<dbReference type="InterPro" id="IPR035246">
    <property type="entry name" value="Spermidine_synt_N"/>
</dbReference>
<dbReference type="Proteomes" id="UP001500227">
    <property type="component" value="Unassembled WGS sequence"/>
</dbReference>
<evidence type="ECO:0000256" key="10">
    <source>
        <dbReference type="ARBA" id="ARBA00023239"/>
    </source>
</evidence>
<dbReference type="InterPro" id="IPR030373">
    <property type="entry name" value="PABS_CS"/>
</dbReference>
<dbReference type="Gene3D" id="3.40.50.150">
    <property type="entry name" value="Vaccinia Virus protein VP39"/>
    <property type="match status" value="1"/>
</dbReference>
<name>A0ABP9LYU7_9BURK</name>
<dbReference type="HAMAP" id="MF_00198">
    <property type="entry name" value="Spermidine_synth"/>
    <property type="match status" value="1"/>
</dbReference>
<evidence type="ECO:0000256" key="15">
    <source>
        <dbReference type="PROSITE-ProRule" id="PRU00354"/>
    </source>
</evidence>
<feature type="binding site" evidence="14">
    <location>
        <begin position="266"/>
        <end position="267"/>
    </location>
    <ligand>
        <name>S-methyl-5'-thioadenosine</name>
        <dbReference type="ChEBI" id="CHEBI:17509"/>
    </ligand>
</feature>
<sequence length="410" mass="45276">MQGLHLTADLYQCTGDTSIFVDENALAALCRSETERSGLTIVGEKWVTFPEYQGEPGGVTGAILLAESHLAIHTWPERGGVTLDVYVCNFTDDNSGKAQQLLDGIIAAFKPTQLQRNQLIRGDHDAPSEAELLWENLNPNSVYGFRFKRRLLSKQTKFQHLELLESEDMGVTLRLDGCLMTAEKEEFFYHESLVHPATVAHPNPRHALILGGGDGGALEELLKHNTIESATLVDLDEEVIAVAKAHLQAINHGSLDNPRARVLVGDGAQFVKQTQDKFDIVLLDLTDPETPAGPLYTKAFFEDCRQVLAEGGAMVIHLGAPFYEPEQITRLSTELQSVFKHVSAYGLHIPLYGAYWAMAVVSDQLQPAQLSSAEVEKRLTERGVDALQYYNPAVHGALFALPTYYQKLLP</sequence>
<dbReference type="InterPro" id="IPR016067">
    <property type="entry name" value="S-AdoMet_deCO2ase_core"/>
</dbReference>
<proteinExistence type="inferred from homology"/>
<feature type="binding site" evidence="14">
    <location>
        <position position="234"/>
    </location>
    <ligand>
        <name>S-methyl-5'-thioadenosine</name>
        <dbReference type="ChEBI" id="CHEBI:17509"/>
    </ligand>
</feature>
<accession>A0ABP9LYU7</accession>